<dbReference type="EMBL" id="GGFJ01014086">
    <property type="protein sequence ID" value="MBW63227.1"/>
    <property type="molecule type" value="Transcribed_RNA"/>
</dbReference>
<dbReference type="AlphaFoldDB" id="A0A2M4CD02"/>
<accession>A0A2M4CD02</accession>
<evidence type="ECO:0000313" key="1">
    <source>
        <dbReference type="EMBL" id="MBW63227.1"/>
    </source>
</evidence>
<sequence>MEWIRYSKCTAVRRRCILSFMFCSLVRTRCFASRGLAVLFWCRRRRRFVEGGKWKEHPKEGATLFTSFYKMFWL</sequence>
<proteinExistence type="predicted"/>
<reference evidence="1" key="1">
    <citation type="submission" date="2018-01" db="EMBL/GenBank/DDBJ databases">
        <title>An insight into the sialome of Amazonian anophelines.</title>
        <authorList>
            <person name="Ribeiro J.M."/>
            <person name="Scarpassa V."/>
            <person name="Calvo E."/>
        </authorList>
    </citation>
    <scope>NUCLEOTIDE SEQUENCE</scope>
    <source>
        <tissue evidence="1">Salivary glands</tissue>
    </source>
</reference>
<protein>
    <submittedName>
        <fullName evidence="1">Putative secreted protein</fullName>
    </submittedName>
</protein>
<organism evidence="1">
    <name type="scientific">Anopheles marajoara</name>
    <dbReference type="NCBI Taxonomy" id="58244"/>
    <lineage>
        <taxon>Eukaryota</taxon>
        <taxon>Metazoa</taxon>
        <taxon>Ecdysozoa</taxon>
        <taxon>Arthropoda</taxon>
        <taxon>Hexapoda</taxon>
        <taxon>Insecta</taxon>
        <taxon>Pterygota</taxon>
        <taxon>Neoptera</taxon>
        <taxon>Endopterygota</taxon>
        <taxon>Diptera</taxon>
        <taxon>Nematocera</taxon>
        <taxon>Culicoidea</taxon>
        <taxon>Culicidae</taxon>
        <taxon>Anophelinae</taxon>
        <taxon>Anopheles</taxon>
    </lineage>
</organism>
<name>A0A2M4CD02_9DIPT</name>